<dbReference type="OrthoDB" id="3946766at2759"/>
<dbReference type="Gene3D" id="3.40.50.300">
    <property type="entry name" value="P-loop containing nucleotide triphosphate hydrolases"/>
    <property type="match status" value="1"/>
</dbReference>
<evidence type="ECO:0000313" key="2">
    <source>
        <dbReference type="EMBL" id="KAF2026612.1"/>
    </source>
</evidence>
<accession>A0A9P4LJH5</accession>
<organism evidence="2 3">
    <name type="scientific">Setomelanomma holmii</name>
    <dbReference type="NCBI Taxonomy" id="210430"/>
    <lineage>
        <taxon>Eukaryota</taxon>
        <taxon>Fungi</taxon>
        <taxon>Dikarya</taxon>
        <taxon>Ascomycota</taxon>
        <taxon>Pezizomycotina</taxon>
        <taxon>Dothideomycetes</taxon>
        <taxon>Pleosporomycetidae</taxon>
        <taxon>Pleosporales</taxon>
        <taxon>Pleosporineae</taxon>
        <taxon>Phaeosphaeriaceae</taxon>
        <taxon>Setomelanomma</taxon>
    </lineage>
</organism>
<feature type="compositionally biased region" description="Basic and acidic residues" evidence="1">
    <location>
        <begin position="1"/>
        <end position="10"/>
    </location>
</feature>
<dbReference type="EMBL" id="ML978240">
    <property type="protein sequence ID" value="KAF2026612.1"/>
    <property type="molecule type" value="Genomic_DNA"/>
</dbReference>
<protein>
    <recommendedName>
        <fullName evidence="4">DNA2/NAM7 helicase-like C-terminal domain-containing protein</fullName>
    </recommendedName>
</protein>
<dbReference type="Proteomes" id="UP000799777">
    <property type="component" value="Unassembled WGS sequence"/>
</dbReference>
<dbReference type="InterPro" id="IPR027417">
    <property type="entry name" value="P-loop_NTPase"/>
</dbReference>
<comment type="caution">
    <text evidence="2">The sequence shown here is derived from an EMBL/GenBank/DDBJ whole genome shotgun (WGS) entry which is preliminary data.</text>
</comment>
<keyword evidence="3" id="KW-1185">Reference proteome</keyword>
<evidence type="ECO:0008006" key="4">
    <source>
        <dbReference type="Google" id="ProtNLM"/>
    </source>
</evidence>
<proteinExistence type="predicted"/>
<sequence length="340" mass="37897">MSFEPTKSEPDVAEVDAPELPPLKTAIDDAERRLIRQFFKRLGKGKRNLTTRRTAIDIPTKGIKAQTYADTKLPCHPKEARYIADLVRKILIYRPTFSSEDQEAGRAYISPHNISIVTPYEGQQRRMLDMLLEKGKDSLSSQVAVVVSDNTSWSPAANDIEIEFISLCDPDPHVPTKVEQEKAIALASLSNALYGVTSRARYYQVITGNFRTWLEAGIQAATRGPGPVNNIAEVSKDTLSKREKKRRARQKRGWAELAATFGQAKGNKTTKPSAVKICSSHSDTMSEDWPVNLDYGWESTIPANDCAASFETTTTDHALHGLFPPILAQSRLPIPWLFEK</sequence>
<reference evidence="2" key="1">
    <citation type="journal article" date="2020" name="Stud. Mycol.">
        <title>101 Dothideomycetes genomes: a test case for predicting lifestyles and emergence of pathogens.</title>
        <authorList>
            <person name="Haridas S."/>
            <person name="Albert R."/>
            <person name="Binder M."/>
            <person name="Bloem J."/>
            <person name="Labutti K."/>
            <person name="Salamov A."/>
            <person name="Andreopoulos B."/>
            <person name="Baker S."/>
            <person name="Barry K."/>
            <person name="Bills G."/>
            <person name="Bluhm B."/>
            <person name="Cannon C."/>
            <person name="Castanera R."/>
            <person name="Culley D."/>
            <person name="Daum C."/>
            <person name="Ezra D."/>
            <person name="Gonzalez J."/>
            <person name="Henrissat B."/>
            <person name="Kuo A."/>
            <person name="Liang C."/>
            <person name="Lipzen A."/>
            <person name="Lutzoni F."/>
            <person name="Magnuson J."/>
            <person name="Mondo S."/>
            <person name="Nolan M."/>
            <person name="Ohm R."/>
            <person name="Pangilinan J."/>
            <person name="Park H.-J."/>
            <person name="Ramirez L."/>
            <person name="Alfaro M."/>
            <person name="Sun H."/>
            <person name="Tritt A."/>
            <person name="Yoshinaga Y."/>
            <person name="Zwiers L.-H."/>
            <person name="Turgeon B."/>
            <person name="Goodwin S."/>
            <person name="Spatafora J."/>
            <person name="Crous P."/>
            <person name="Grigoriev I."/>
        </authorList>
    </citation>
    <scope>NUCLEOTIDE SEQUENCE</scope>
    <source>
        <strain evidence="2">CBS 110217</strain>
    </source>
</reference>
<gene>
    <name evidence="2" type="ORF">EK21DRAFT_115667</name>
</gene>
<dbReference type="AlphaFoldDB" id="A0A9P4LJH5"/>
<name>A0A9P4LJH5_9PLEO</name>
<evidence type="ECO:0000313" key="3">
    <source>
        <dbReference type="Proteomes" id="UP000799777"/>
    </source>
</evidence>
<evidence type="ECO:0000256" key="1">
    <source>
        <dbReference type="SAM" id="MobiDB-lite"/>
    </source>
</evidence>
<feature type="region of interest" description="Disordered" evidence="1">
    <location>
        <begin position="1"/>
        <end position="20"/>
    </location>
</feature>